<dbReference type="Proteomes" id="UP000033725">
    <property type="component" value="Unassembled WGS sequence"/>
</dbReference>
<dbReference type="InterPro" id="IPR011006">
    <property type="entry name" value="CheY-like_superfamily"/>
</dbReference>
<dbReference type="Gene3D" id="6.10.250.690">
    <property type="match status" value="1"/>
</dbReference>
<dbReference type="PANTHER" id="PTHR48111:SF22">
    <property type="entry name" value="REGULATOR OF RPOS"/>
    <property type="match status" value="1"/>
</dbReference>
<evidence type="ECO:0000259" key="9">
    <source>
        <dbReference type="PROSITE" id="PS50110"/>
    </source>
</evidence>
<dbReference type="PROSITE" id="PS50110">
    <property type="entry name" value="RESPONSE_REGULATORY"/>
    <property type="match status" value="1"/>
</dbReference>
<keyword evidence="2 7" id="KW-0597">Phosphoprotein</keyword>
<dbReference type="PATRIC" id="fig|82380.10.peg.3188"/>
<evidence type="ECO:0000259" key="10">
    <source>
        <dbReference type="PROSITE" id="PS51755"/>
    </source>
</evidence>
<dbReference type="EMBL" id="JYIV01000030">
    <property type="protein sequence ID" value="KJL18349.1"/>
    <property type="molecule type" value="Genomic_DNA"/>
</dbReference>
<dbReference type="CDD" id="cd00383">
    <property type="entry name" value="trans_reg_C"/>
    <property type="match status" value="1"/>
</dbReference>
<dbReference type="GO" id="GO:0000156">
    <property type="term" value="F:phosphorelay response regulator activity"/>
    <property type="evidence" value="ECO:0007669"/>
    <property type="project" value="TreeGrafter"/>
</dbReference>
<comment type="subcellular location">
    <subcellularLocation>
        <location evidence="1">Cytoplasm</location>
    </subcellularLocation>
</comment>
<evidence type="ECO:0000256" key="4">
    <source>
        <dbReference type="ARBA" id="ARBA00023015"/>
    </source>
</evidence>
<feature type="modified residue" description="4-aspartylphosphate" evidence="7">
    <location>
        <position position="53"/>
    </location>
</feature>
<evidence type="ECO:0000256" key="3">
    <source>
        <dbReference type="ARBA" id="ARBA00023012"/>
    </source>
</evidence>
<dbReference type="Pfam" id="PF00486">
    <property type="entry name" value="Trans_reg_C"/>
    <property type="match status" value="1"/>
</dbReference>
<dbReference type="SMART" id="SM00862">
    <property type="entry name" value="Trans_reg_C"/>
    <property type="match status" value="1"/>
</dbReference>
<proteinExistence type="predicted"/>
<dbReference type="PROSITE" id="PS51755">
    <property type="entry name" value="OMPR_PHOB"/>
    <property type="match status" value="1"/>
</dbReference>
<evidence type="ECO:0000256" key="6">
    <source>
        <dbReference type="ARBA" id="ARBA00023163"/>
    </source>
</evidence>
<feature type="domain" description="Response regulatory" evidence="9">
    <location>
        <begin position="4"/>
        <end position="118"/>
    </location>
</feature>
<dbReference type="GO" id="GO:0032993">
    <property type="term" value="C:protein-DNA complex"/>
    <property type="evidence" value="ECO:0007669"/>
    <property type="project" value="TreeGrafter"/>
</dbReference>
<dbReference type="SUPFAM" id="SSF52172">
    <property type="entry name" value="CheY-like"/>
    <property type="match status" value="1"/>
</dbReference>
<dbReference type="Pfam" id="PF00072">
    <property type="entry name" value="Response_reg"/>
    <property type="match status" value="1"/>
</dbReference>
<dbReference type="InterPro" id="IPR001789">
    <property type="entry name" value="Sig_transdc_resp-reg_receiver"/>
</dbReference>
<evidence type="ECO:0000256" key="8">
    <source>
        <dbReference type="PROSITE-ProRule" id="PRU01091"/>
    </source>
</evidence>
<evidence type="ECO:0000256" key="2">
    <source>
        <dbReference type="ARBA" id="ARBA00022553"/>
    </source>
</evidence>
<dbReference type="SMART" id="SM00448">
    <property type="entry name" value="REC"/>
    <property type="match status" value="1"/>
</dbReference>
<keyword evidence="6" id="KW-0804">Transcription</keyword>
<dbReference type="InterPro" id="IPR001867">
    <property type="entry name" value="OmpR/PhoB-type_DNA-bd"/>
</dbReference>
<keyword evidence="3" id="KW-0902">Two-component regulatory system</keyword>
<dbReference type="PANTHER" id="PTHR48111">
    <property type="entry name" value="REGULATOR OF RPOS"/>
    <property type="match status" value="1"/>
</dbReference>
<keyword evidence="5 8" id="KW-0238">DNA-binding</keyword>
<dbReference type="AlphaFoldDB" id="A0A0F0KD59"/>
<dbReference type="Gene3D" id="1.10.10.10">
    <property type="entry name" value="Winged helix-like DNA-binding domain superfamily/Winged helix DNA-binding domain"/>
    <property type="match status" value="1"/>
</dbReference>
<accession>A0A0F0KD59</accession>
<dbReference type="CDD" id="cd19935">
    <property type="entry name" value="REC_OmpR_CusR-like"/>
    <property type="match status" value="1"/>
</dbReference>
<protein>
    <submittedName>
        <fullName evidence="11">Transcriptional regulatory protein TcrA</fullName>
    </submittedName>
</protein>
<dbReference type="RefSeq" id="WP_231579327.1">
    <property type="nucleotide sequence ID" value="NZ_JYIV01000030.1"/>
</dbReference>
<evidence type="ECO:0000256" key="1">
    <source>
        <dbReference type="ARBA" id="ARBA00004496"/>
    </source>
</evidence>
<evidence type="ECO:0000313" key="12">
    <source>
        <dbReference type="Proteomes" id="UP000033725"/>
    </source>
</evidence>
<evidence type="ECO:0000256" key="5">
    <source>
        <dbReference type="ARBA" id="ARBA00023125"/>
    </source>
</evidence>
<name>A0A0F0KD59_9MICO</name>
<evidence type="ECO:0000313" key="11">
    <source>
        <dbReference type="EMBL" id="KJL18349.1"/>
    </source>
</evidence>
<dbReference type="GO" id="GO:0006355">
    <property type="term" value="P:regulation of DNA-templated transcription"/>
    <property type="evidence" value="ECO:0007669"/>
    <property type="project" value="InterPro"/>
</dbReference>
<dbReference type="GO" id="GO:0005829">
    <property type="term" value="C:cytosol"/>
    <property type="evidence" value="ECO:0007669"/>
    <property type="project" value="TreeGrafter"/>
</dbReference>
<evidence type="ECO:0000256" key="7">
    <source>
        <dbReference type="PROSITE-ProRule" id="PRU00169"/>
    </source>
</evidence>
<feature type="domain" description="OmpR/PhoB-type" evidence="10">
    <location>
        <begin position="125"/>
        <end position="223"/>
    </location>
</feature>
<gene>
    <name evidence="11" type="primary">tcrA_4</name>
    <name evidence="11" type="ORF">RN51_03181</name>
</gene>
<dbReference type="InterPro" id="IPR039420">
    <property type="entry name" value="WalR-like"/>
</dbReference>
<dbReference type="GO" id="GO:0000976">
    <property type="term" value="F:transcription cis-regulatory region binding"/>
    <property type="evidence" value="ECO:0007669"/>
    <property type="project" value="TreeGrafter"/>
</dbReference>
<keyword evidence="4" id="KW-0805">Transcription regulation</keyword>
<reference evidence="11 12" key="1">
    <citation type="submission" date="2015-02" db="EMBL/GenBank/DDBJ databases">
        <title>Draft genome sequences of ten Microbacterium spp. with emphasis on heavy metal contaminated environments.</title>
        <authorList>
            <person name="Corretto E."/>
        </authorList>
    </citation>
    <scope>NUCLEOTIDE SEQUENCE [LARGE SCALE GENOMIC DNA]</scope>
    <source>
        <strain evidence="11 12">BEL163</strain>
    </source>
</reference>
<dbReference type="InterPro" id="IPR036388">
    <property type="entry name" value="WH-like_DNA-bd_sf"/>
</dbReference>
<feature type="DNA-binding region" description="OmpR/PhoB-type" evidence="8">
    <location>
        <begin position="125"/>
        <end position="223"/>
    </location>
</feature>
<dbReference type="Gene3D" id="3.40.50.2300">
    <property type="match status" value="1"/>
</dbReference>
<sequence length="226" mass="24903">MALRILTVDDEPEMAGLIARGLRDEGYVVDVAADGVEAMALAAAGGHDIAIVDVMLPGMSGFELCRWLRREHEALAIIMLTARVAVDDRVRGLDAGADDYLTKPFEFAELAARLRALRRRDAIGGTRMEVGGLHIDMTRHQISTDEGELRLSRTEFDLLRLLASNIGRVMPRSEILDAIWGSAAFIDSNIVDQYVSYVRRKLDAVDAPVRIITARGIGFELIATER</sequence>
<comment type="caution">
    <text evidence="11">The sequence shown here is derived from an EMBL/GenBank/DDBJ whole genome shotgun (WGS) entry which is preliminary data.</text>
</comment>
<organism evidence="11 12">
    <name type="scientific">Microbacterium oxydans</name>
    <dbReference type="NCBI Taxonomy" id="82380"/>
    <lineage>
        <taxon>Bacteria</taxon>
        <taxon>Bacillati</taxon>
        <taxon>Actinomycetota</taxon>
        <taxon>Actinomycetes</taxon>
        <taxon>Micrococcales</taxon>
        <taxon>Microbacteriaceae</taxon>
        <taxon>Microbacterium</taxon>
    </lineage>
</organism>
<dbReference type="FunFam" id="3.40.50.2300:FF:000001">
    <property type="entry name" value="DNA-binding response regulator PhoB"/>
    <property type="match status" value="1"/>
</dbReference>